<dbReference type="Proteomes" id="UP000077202">
    <property type="component" value="Unassembled WGS sequence"/>
</dbReference>
<sequence>MPKGLSFCQSTAKSYPKRRQASKSEYGRLNVGETTVGRMYSSRHASPLPPLDCQSSAIQAKPPQPASPDVPLVKFGLSEIHVQENGCKGSPRDKRPNKENERDDRRVLLAITVEIEDGCVEHIEMKEGDSAEAVAKKFCGDHLLPEQFVAPLTEHIVSNIVSLSKENKELSYHGTEEHGRSLSYESTRLYQSKPGTSPKHESGLDQESKSGRWCCKQRTDGDVQARERSKNTCIVSQSKNKTKIRRRLSERLLAPTLTSLAKRPQAVDKDKSKELASMIKRPLNAKAVTFFTFNLDDCDPILAAHSYLLRLQTLRR</sequence>
<feature type="region of interest" description="Disordered" evidence="1">
    <location>
        <begin position="1"/>
        <end position="69"/>
    </location>
</feature>
<gene>
    <name evidence="2" type="ORF">AXG93_2121s1090</name>
</gene>
<dbReference type="EMBL" id="LVLJ01001331">
    <property type="protein sequence ID" value="OAE30436.1"/>
    <property type="molecule type" value="Genomic_DNA"/>
</dbReference>
<reference evidence="2" key="1">
    <citation type="submission" date="2016-03" db="EMBL/GenBank/DDBJ databases">
        <title>Mechanisms controlling the formation of the plant cell surface in tip-growing cells are functionally conserved among land plants.</title>
        <authorList>
            <person name="Honkanen S."/>
            <person name="Jones V.A."/>
            <person name="Morieri G."/>
            <person name="Champion C."/>
            <person name="Hetherington A.J."/>
            <person name="Kelly S."/>
            <person name="Saint-Marcoux D."/>
            <person name="Proust H."/>
            <person name="Prescott H."/>
            <person name="Dolan L."/>
        </authorList>
    </citation>
    <scope>NUCLEOTIDE SEQUENCE [LARGE SCALE GENOMIC DNA]</scope>
    <source>
        <tissue evidence="2">Whole gametophyte</tissue>
    </source>
</reference>
<organism evidence="2 3">
    <name type="scientific">Marchantia polymorpha subsp. ruderalis</name>
    <dbReference type="NCBI Taxonomy" id="1480154"/>
    <lineage>
        <taxon>Eukaryota</taxon>
        <taxon>Viridiplantae</taxon>
        <taxon>Streptophyta</taxon>
        <taxon>Embryophyta</taxon>
        <taxon>Marchantiophyta</taxon>
        <taxon>Marchantiopsida</taxon>
        <taxon>Marchantiidae</taxon>
        <taxon>Marchantiales</taxon>
        <taxon>Marchantiaceae</taxon>
        <taxon>Marchantia</taxon>
    </lineage>
</organism>
<accession>A0A176WE77</accession>
<keyword evidence="3" id="KW-1185">Reference proteome</keyword>
<feature type="region of interest" description="Disordered" evidence="1">
    <location>
        <begin position="84"/>
        <end position="105"/>
    </location>
</feature>
<dbReference type="PANTHER" id="PTHR35381">
    <property type="entry name" value="EF-HAND DOMAIN-CONTAINING PROTEIN"/>
    <property type="match status" value="1"/>
</dbReference>
<name>A0A176WE77_MARPO</name>
<dbReference type="PANTHER" id="PTHR35381:SF1">
    <property type="entry name" value="EF-HAND DOMAIN-CONTAINING PROTEIN"/>
    <property type="match status" value="1"/>
</dbReference>
<protein>
    <submittedName>
        <fullName evidence="2">Uncharacterized protein</fullName>
    </submittedName>
</protein>
<evidence type="ECO:0000256" key="1">
    <source>
        <dbReference type="SAM" id="MobiDB-lite"/>
    </source>
</evidence>
<proteinExistence type="predicted"/>
<dbReference type="AlphaFoldDB" id="A0A176WE77"/>
<evidence type="ECO:0000313" key="2">
    <source>
        <dbReference type="EMBL" id="OAE30436.1"/>
    </source>
</evidence>
<feature type="compositionally biased region" description="Basic and acidic residues" evidence="1">
    <location>
        <begin position="90"/>
        <end position="105"/>
    </location>
</feature>
<comment type="caution">
    <text evidence="2">The sequence shown here is derived from an EMBL/GenBank/DDBJ whole genome shotgun (WGS) entry which is preliminary data.</text>
</comment>
<evidence type="ECO:0000313" key="3">
    <source>
        <dbReference type="Proteomes" id="UP000077202"/>
    </source>
</evidence>